<evidence type="ECO:0000256" key="4">
    <source>
        <dbReference type="ARBA" id="ARBA00023004"/>
    </source>
</evidence>
<keyword evidence="7" id="KW-0670">Pyruvate</keyword>
<feature type="binding site" evidence="5">
    <location>
        <position position="175"/>
    </location>
    <ligand>
        <name>Fe cation</name>
        <dbReference type="ChEBI" id="CHEBI:24875"/>
    </ligand>
</feature>
<keyword evidence="4 5" id="KW-0408">Iron</keyword>
<dbReference type="Gene3D" id="3.10.180.10">
    <property type="entry name" value="2,3-Dihydroxybiphenyl 1,2-Dioxygenase, domain 1"/>
    <property type="match status" value="2"/>
</dbReference>
<evidence type="ECO:0000313" key="7">
    <source>
        <dbReference type="EMBL" id="NER30654.1"/>
    </source>
</evidence>
<dbReference type="GO" id="GO:0006572">
    <property type="term" value="P:L-tyrosine catabolic process"/>
    <property type="evidence" value="ECO:0007669"/>
    <property type="project" value="TreeGrafter"/>
</dbReference>
<sequence>MKIDHVHFYVEDAAVFCDWLVHTLGFQRFTSGSSNHTYTEVVTSGSITFLISSPLKSESPVAEFLYLHPPGVADIAFLVEDVEVLIEKAIVQETPVVQPPQERFLRQGRLKWGTIASCGSLVHTLIERGGISQEYFFPTQLNWISKTANSELPSLSRKGNHRKQDTQKILTSIDHVVLNVAAGDLGRAVSWYQKVLGFCPQQIFSIETQQSGLYSQVMVDSTGEVQLPINEPTSTNSQIQEFIDVNGGAGVQHIALLTSNIVEAIAQIRCRGLPFIEVPLSYYSKLREGSGSFNLPLSAEEWEQIATRQILVDWQQQFPQALLLQTFTQPIFGKPTFFFELIERRFQAKGFGEGNFMALFEAIEREQNKRGTIAHATQLGNNYGDESTKRS</sequence>
<keyword evidence="7" id="KW-0560">Oxidoreductase</keyword>
<dbReference type="InterPro" id="IPR037523">
    <property type="entry name" value="VOC_core"/>
</dbReference>
<evidence type="ECO:0000256" key="1">
    <source>
        <dbReference type="ARBA" id="ARBA00005877"/>
    </source>
</evidence>
<dbReference type="PANTHER" id="PTHR11959:SF1">
    <property type="entry name" value="4-HYDROXYPHENYLPYRUVATE DIOXYGENASE"/>
    <property type="match status" value="1"/>
</dbReference>
<reference evidence="7" key="1">
    <citation type="submission" date="2019-11" db="EMBL/GenBank/DDBJ databases">
        <title>Genomic insights into an expanded diversity of filamentous marine cyanobacteria reveals the extraordinary biosynthetic potential of Moorea and Okeania.</title>
        <authorList>
            <person name="Ferreira Leao T."/>
            <person name="Wang M."/>
            <person name="Moss N."/>
            <person name="Da Silva R."/>
            <person name="Sanders J."/>
            <person name="Nurk S."/>
            <person name="Gurevich A."/>
            <person name="Humphrey G."/>
            <person name="Reher R."/>
            <person name="Zhu Q."/>
            <person name="Belda-Ferre P."/>
            <person name="Glukhov E."/>
            <person name="Rex R."/>
            <person name="Dorrestein P.C."/>
            <person name="Knight R."/>
            <person name="Pevzner P."/>
            <person name="Gerwick W.H."/>
            <person name="Gerwick L."/>
        </authorList>
    </citation>
    <scope>NUCLEOTIDE SEQUENCE</scope>
    <source>
        <strain evidence="7">SIO1C4</strain>
    </source>
</reference>
<dbReference type="Pfam" id="PF00903">
    <property type="entry name" value="Glyoxalase"/>
    <property type="match status" value="1"/>
</dbReference>
<dbReference type="EMBL" id="JAAHFQ010000611">
    <property type="protein sequence ID" value="NER30654.1"/>
    <property type="molecule type" value="Genomic_DNA"/>
</dbReference>
<keyword evidence="3" id="KW-0677">Repeat</keyword>
<dbReference type="GO" id="GO:0046872">
    <property type="term" value="F:metal ion binding"/>
    <property type="evidence" value="ECO:0007669"/>
    <property type="project" value="UniProtKB-KW"/>
</dbReference>
<evidence type="ECO:0000256" key="5">
    <source>
        <dbReference type="PIRSR" id="PIRSR009283-1"/>
    </source>
</evidence>
<protein>
    <submittedName>
        <fullName evidence="7">4-hydroxyphenylpyruvate dioxygenase</fullName>
        <ecNumber evidence="7">1.13.11.27</ecNumber>
    </submittedName>
</protein>
<keyword evidence="7" id="KW-0223">Dioxygenase</keyword>
<dbReference type="InterPro" id="IPR041735">
    <property type="entry name" value="4OHPhenylPyrv_dOase_C"/>
</dbReference>
<dbReference type="NCBIfam" id="TIGR01263">
    <property type="entry name" value="4HPPD"/>
    <property type="match status" value="1"/>
</dbReference>
<dbReference type="AlphaFoldDB" id="A0A6B3NKH9"/>
<dbReference type="GO" id="GO:0003868">
    <property type="term" value="F:4-hydroxyphenylpyruvate dioxygenase activity"/>
    <property type="evidence" value="ECO:0007669"/>
    <property type="project" value="UniProtKB-EC"/>
</dbReference>
<evidence type="ECO:0000256" key="2">
    <source>
        <dbReference type="ARBA" id="ARBA00022723"/>
    </source>
</evidence>
<dbReference type="PROSITE" id="PS51819">
    <property type="entry name" value="VOC"/>
    <property type="match status" value="2"/>
</dbReference>
<dbReference type="EC" id="1.13.11.27" evidence="7"/>
<feature type="binding site" evidence="5">
    <location>
        <position position="253"/>
    </location>
    <ligand>
        <name>Fe cation</name>
        <dbReference type="ChEBI" id="CHEBI:24875"/>
    </ligand>
</feature>
<dbReference type="PANTHER" id="PTHR11959">
    <property type="entry name" value="4-HYDROXYPHENYLPYRUVATE DIOXYGENASE"/>
    <property type="match status" value="1"/>
</dbReference>
<dbReference type="InterPro" id="IPR005956">
    <property type="entry name" value="4OHPhenylPyrv_dOase"/>
</dbReference>
<dbReference type="InterPro" id="IPR004360">
    <property type="entry name" value="Glyas_Fos-R_dOase_dom"/>
</dbReference>
<dbReference type="InterPro" id="IPR029068">
    <property type="entry name" value="Glyas_Bleomycin-R_OHBP_Dase"/>
</dbReference>
<gene>
    <name evidence="7" type="primary">hppD</name>
    <name evidence="7" type="ORF">F6J89_24315</name>
</gene>
<comment type="caution">
    <text evidence="7">The sequence shown here is derived from an EMBL/GenBank/DDBJ whole genome shotgun (WGS) entry which is preliminary data.</text>
</comment>
<dbReference type="SUPFAM" id="SSF54593">
    <property type="entry name" value="Glyoxalase/Bleomycin resistance protein/Dihydroxybiphenyl dioxygenase"/>
    <property type="match status" value="1"/>
</dbReference>
<name>A0A6B3NKH9_9CYAN</name>
<dbReference type="CDD" id="cd07250">
    <property type="entry name" value="HPPD_C_like"/>
    <property type="match status" value="1"/>
</dbReference>
<comment type="cofactor">
    <cofactor evidence="5">
        <name>Fe cation</name>
        <dbReference type="ChEBI" id="CHEBI:24875"/>
    </cofactor>
    <text evidence="5">Binds 1 Fe cation per subunit.</text>
</comment>
<dbReference type="CDD" id="cd08342">
    <property type="entry name" value="HPPD_N_like"/>
    <property type="match status" value="1"/>
</dbReference>
<dbReference type="PIRSF" id="PIRSF009283">
    <property type="entry name" value="HPP_dOase"/>
    <property type="match status" value="1"/>
</dbReference>
<dbReference type="InterPro" id="IPR041736">
    <property type="entry name" value="4OHPhenylPyrv_dOase_N"/>
</dbReference>
<evidence type="ECO:0000256" key="3">
    <source>
        <dbReference type="ARBA" id="ARBA00022737"/>
    </source>
</evidence>
<feature type="binding site" evidence="5">
    <location>
        <position position="340"/>
    </location>
    <ligand>
        <name>Fe cation</name>
        <dbReference type="ChEBI" id="CHEBI:24875"/>
    </ligand>
</feature>
<evidence type="ECO:0000259" key="6">
    <source>
        <dbReference type="PROSITE" id="PS51819"/>
    </source>
</evidence>
<feature type="domain" description="VOC" evidence="6">
    <location>
        <begin position="172"/>
        <end position="307"/>
    </location>
</feature>
<keyword evidence="2 5" id="KW-0479">Metal-binding</keyword>
<organism evidence="7">
    <name type="scientific">Symploca sp. SIO1C4</name>
    <dbReference type="NCBI Taxonomy" id="2607765"/>
    <lineage>
        <taxon>Bacteria</taxon>
        <taxon>Bacillati</taxon>
        <taxon>Cyanobacteriota</taxon>
        <taxon>Cyanophyceae</taxon>
        <taxon>Coleofasciculales</taxon>
        <taxon>Coleofasciculaceae</taxon>
        <taxon>Symploca</taxon>
    </lineage>
</organism>
<feature type="domain" description="VOC" evidence="6">
    <location>
        <begin position="2"/>
        <end position="128"/>
    </location>
</feature>
<comment type="similarity">
    <text evidence="1">Belongs to the 4HPPD family.</text>
</comment>
<accession>A0A6B3NKH9</accession>
<proteinExistence type="inferred from homology"/>